<dbReference type="PANTHER" id="PTHR10462:SF53">
    <property type="entry name" value="HISTO-BLOOD GROUP ABO SYSTEM TRANSFERASE 1-LIKE"/>
    <property type="match status" value="1"/>
</dbReference>
<dbReference type="AlphaFoldDB" id="A0AB35JHK9"/>
<comment type="caution">
    <text evidence="5">The sequence shown here is derived from an EMBL/GenBank/DDBJ whole genome shotgun (WGS) entry which is preliminary data.</text>
</comment>
<dbReference type="EMBL" id="JAQMPJ010000011">
    <property type="protein sequence ID" value="MDB9005874.1"/>
    <property type="molecule type" value="Genomic_DNA"/>
</dbReference>
<sequence>MYKGNSFGFVDRIVKKLVGMKIGILYIGIGKYLSLWDDFYKTSQKYLFPDAEKVYFVFTDSDDFFPESVVKLYQKDLGGRNNTLYRFKMFYEHRTALSQCDYLFFFNGDVVFKRTILSKELIPCESEGYLLALSWHIYQIKSPKKFPYDRNPNSLAYISYDEGVYYFQGGLNGGRTKEYLELAEQCMIAVDIDVEKNNIAAVADESYLNRYLLNKKIKIVDTIYGKPEKFFFPIHAKIIFRDKGTFFHSKGIEHVGCINYKPALLRFFIDLSKYLRYFHKKCLLFFHD</sequence>
<protein>
    <submittedName>
        <fullName evidence="5">Glycosyl transferase</fullName>
    </submittedName>
</protein>
<evidence type="ECO:0000256" key="1">
    <source>
        <dbReference type="ARBA" id="ARBA00001936"/>
    </source>
</evidence>
<comment type="cofactor">
    <cofactor evidence="1">
        <name>Mn(2+)</name>
        <dbReference type="ChEBI" id="CHEBI:29035"/>
    </cofactor>
</comment>
<keyword evidence="4 5" id="KW-0808">Transferase</keyword>
<dbReference type="InterPro" id="IPR005076">
    <property type="entry name" value="Glyco_trans_6"/>
</dbReference>
<evidence type="ECO:0000313" key="6">
    <source>
        <dbReference type="Proteomes" id="UP001210126"/>
    </source>
</evidence>
<dbReference type="RefSeq" id="WP_229045756.1">
    <property type="nucleotide sequence ID" value="NZ_CACRUW010000043.1"/>
</dbReference>
<dbReference type="SUPFAM" id="SSF53448">
    <property type="entry name" value="Nucleotide-diphospho-sugar transferases"/>
    <property type="match status" value="1"/>
</dbReference>
<dbReference type="PANTHER" id="PTHR10462">
    <property type="entry name" value="GLYCOSYLTRANSFERASE-RELATED"/>
    <property type="match status" value="1"/>
</dbReference>
<evidence type="ECO:0000313" key="5">
    <source>
        <dbReference type="EMBL" id="MDB9005874.1"/>
    </source>
</evidence>
<gene>
    <name evidence="5" type="ORF">PN599_12785</name>
</gene>
<dbReference type="GO" id="GO:0016758">
    <property type="term" value="F:hexosyltransferase activity"/>
    <property type="evidence" value="ECO:0007669"/>
    <property type="project" value="InterPro"/>
</dbReference>
<evidence type="ECO:0000256" key="4">
    <source>
        <dbReference type="ARBA" id="ARBA00022679"/>
    </source>
</evidence>
<evidence type="ECO:0000256" key="2">
    <source>
        <dbReference type="ARBA" id="ARBA00010413"/>
    </source>
</evidence>
<organism evidence="5 6">
    <name type="scientific">Parabacteroides distasonis</name>
    <dbReference type="NCBI Taxonomy" id="823"/>
    <lineage>
        <taxon>Bacteria</taxon>
        <taxon>Pseudomonadati</taxon>
        <taxon>Bacteroidota</taxon>
        <taxon>Bacteroidia</taxon>
        <taxon>Bacteroidales</taxon>
        <taxon>Tannerellaceae</taxon>
        <taxon>Parabacteroides</taxon>
    </lineage>
</organism>
<evidence type="ECO:0000256" key="3">
    <source>
        <dbReference type="ARBA" id="ARBA00022676"/>
    </source>
</evidence>
<dbReference type="GO" id="GO:0005975">
    <property type="term" value="P:carbohydrate metabolic process"/>
    <property type="evidence" value="ECO:0007669"/>
    <property type="project" value="InterPro"/>
</dbReference>
<name>A0AB35JHK9_PARDI</name>
<dbReference type="GO" id="GO:0016020">
    <property type="term" value="C:membrane"/>
    <property type="evidence" value="ECO:0007669"/>
    <property type="project" value="InterPro"/>
</dbReference>
<proteinExistence type="inferred from homology"/>
<dbReference type="InterPro" id="IPR029044">
    <property type="entry name" value="Nucleotide-diphossugar_trans"/>
</dbReference>
<dbReference type="Gene3D" id="3.90.550.10">
    <property type="entry name" value="Spore Coat Polysaccharide Biosynthesis Protein SpsA, Chain A"/>
    <property type="match status" value="1"/>
</dbReference>
<dbReference type="Pfam" id="PF03414">
    <property type="entry name" value="Glyco_transf_6"/>
    <property type="match status" value="1"/>
</dbReference>
<accession>A0AB35JHK9</accession>
<keyword evidence="3" id="KW-0328">Glycosyltransferase</keyword>
<reference evidence="5" key="1">
    <citation type="submission" date="2023-01" db="EMBL/GenBank/DDBJ databases">
        <title>Human gut microbiome strain richness.</title>
        <authorList>
            <person name="Chen-Liaw A."/>
        </authorList>
    </citation>
    <scope>NUCLEOTIDE SEQUENCE</scope>
    <source>
        <strain evidence="5">RTP21484st1_E5_RTP21484_190118</strain>
    </source>
</reference>
<comment type="similarity">
    <text evidence="2">Belongs to the glycosyltransferase 6 family.</text>
</comment>
<dbReference type="Proteomes" id="UP001210126">
    <property type="component" value="Unassembled WGS sequence"/>
</dbReference>